<geneLocation type="chloroplast" evidence="3"/>
<dbReference type="AlphaFoldDB" id="A0A1Z1M2X3"/>
<evidence type="ECO:0000256" key="2">
    <source>
        <dbReference type="ARBA" id="ARBA00021553"/>
    </source>
</evidence>
<dbReference type="Pfam" id="PF04485">
    <property type="entry name" value="NblA"/>
    <property type="match status" value="1"/>
</dbReference>
<organism evidence="3">
    <name type="scientific">Laurencieae sp</name>
    <dbReference type="NCBI Taxonomy" id="2007162"/>
    <lineage>
        <taxon>Eukaryota</taxon>
        <taxon>Rhodophyta</taxon>
        <taxon>Florideophyceae</taxon>
        <taxon>Rhodymeniophycidae</taxon>
        <taxon>Ceramiales</taxon>
        <taxon>Rhodomelaceae</taxon>
        <taxon>Laurencieae</taxon>
    </lineage>
</organism>
<dbReference type="SUPFAM" id="SSF109859">
    <property type="entry name" value="NblA-like"/>
    <property type="match status" value="1"/>
</dbReference>
<dbReference type="InterPro" id="IPR007574">
    <property type="entry name" value="NblA"/>
</dbReference>
<accession>A0A1Z1M2X3</accession>
<keyword evidence="3" id="KW-0934">Plastid</keyword>
<dbReference type="InterPro" id="IPR036904">
    <property type="entry name" value="NblA_sf"/>
</dbReference>
<comment type="similarity">
    <text evidence="1">Belongs to the ycf18/nblA family.</text>
</comment>
<proteinExistence type="inferred from homology"/>
<sequence>MYHINKLTLEQEFKLALYESKITNLNNNNIKRYLIKILKVMIIKDNIIKYCIKNSIN</sequence>
<reference evidence="3" key="1">
    <citation type="journal article" date="2017" name="J. Phycol.">
        <title>Analysis of chloroplast genomes and a supermatrix inform reclassification of the Rhodomelaceae (Rhodophyta).</title>
        <authorList>
            <person name="Diaz-Tapia P."/>
            <person name="Maggs C.A."/>
            <person name="West J.A."/>
            <person name="Verbruggen H."/>
        </authorList>
    </citation>
    <scope>NUCLEOTIDE SEQUENCE</scope>
    <source>
        <strain evidence="3">JFC1711</strain>
    </source>
</reference>
<protein>
    <recommendedName>
        <fullName evidence="2">Uncharacterized protein ycf18</fullName>
    </recommendedName>
</protein>
<dbReference type="Gene3D" id="1.10.287.670">
    <property type="entry name" value="Phycobilisome degradation protein NblA"/>
    <property type="match status" value="1"/>
</dbReference>
<evidence type="ECO:0000313" key="3">
    <source>
        <dbReference type="EMBL" id="ARW60163.1"/>
    </source>
</evidence>
<dbReference type="EMBL" id="MF101412">
    <property type="protein sequence ID" value="ARW60163.1"/>
    <property type="molecule type" value="Genomic_DNA"/>
</dbReference>
<gene>
    <name evidence="3" type="primary">nblA</name>
</gene>
<name>A0A1Z1M2X3_9FLOR</name>
<evidence type="ECO:0000256" key="1">
    <source>
        <dbReference type="ARBA" id="ARBA00008091"/>
    </source>
</evidence>
<keyword evidence="3" id="KW-0150">Chloroplast</keyword>